<evidence type="ECO:0000313" key="3">
    <source>
        <dbReference type="EMBL" id="WIY27341.1"/>
    </source>
</evidence>
<evidence type="ECO:0000256" key="1">
    <source>
        <dbReference type="ARBA" id="ARBA00022729"/>
    </source>
</evidence>
<keyword evidence="1" id="KW-0732">Signal</keyword>
<dbReference type="Pfam" id="PF13505">
    <property type="entry name" value="OMP_b-brl"/>
    <property type="match status" value="1"/>
</dbReference>
<dbReference type="SUPFAM" id="SSF56925">
    <property type="entry name" value="OMPA-like"/>
    <property type="match status" value="1"/>
</dbReference>
<dbReference type="Proteomes" id="UP001238334">
    <property type="component" value="Chromosome"/>
</dbReference>
<dbReference type="InterPro" id="IPR027385">
    <property type="entry name" value="Beta-barrel_OMP"/>
</dbReference>
<accession>A0A9Y2L269</accession>
<dbReference type="AlphaFoldDB" id="A0A9Y2L269"/>
<dbReference type="EMBL" id="CP127247">
    <property type="protein sequence ID" value="WIY27341.1"/>
    <property type="molecule type" value="Genomic_DNA"/>
</dbReference>
<keyword evidence="4" id="KW-1185">Reference proteome</keyword>
<name>A0A9Y2L269_9RHOB</name>
<gene>
    <name evidence="3" type="ORF">QPJ95_10735</name>
</gene>
<evidence type="ECO:0000313" key="4">
    <source>
        <dbReference type="Proteomes" id="UP001238334"/>
    </source>
</evidence>
<evidence type="ECO:0000259" key="2">
    <source>
        <dbReference type="Pfam" id="PF13505"/>
    </source>
</evidence>
<organism evidence="3 4">
    <name type="scientific">Parasedimentitalea psychrophila</name>
    <dbReference type="NCBI Taxonomy" id="2997337"/>
    <lineage>
        <taxon>Bacteria</taxon>
        <taxon>Pseudomonadati</taxon>
        <taxon>Pseudomonadota</taxon>
        <taxon>Alphaproteobacteria</taxon>
        <taxon>Rhodobacterales</taxon>
        <taxon>Paracoccaceae</taxon>
        <taxon>Parasedimentitalea</taxon>
    </lineage>
</organism>
<dbReference type="RefSeq" id="WP_270920513.1">
    <property type="nucleotide sequence ID" value="NZ_CP127247.1"/>
</dbReference>
<feature type="domain" description="Outer membrane protein beta-barrel" evidence="2">
    <location>
        <begin position="7"/>
        <end position="175"/>
    </location>
</feature>
<dbReference type="InterPro" id="IPR011250">
    <property type="entry name" value="OMP/PagP_B-barrel"/>
</dbReference>
<dbReference type="Gene3D" id="2.40.160.20">
    <property type="match status" value="1"/>
</dbReference>
<dbReference type="KEGG" id="ppso:QPJ95_10735"/>
<sequence length="175" mass="18468">MKSIATIVLATTILGLPTLAIAGEGWTGFYLGAHVGPTDAEVTFVGSTESDSSTAYGLQAGYNHSLSNNWVIGGELSYGTAKHSIGGDPPWDSDSIRLKFKTGYDLGTTLVYGILGYVNIDDGLDSEDGTTFGIGINYKATDTIILGGEILRDSVNFFGSDLDVTSLLFSVAYQF</sequence>
<reference evidence="3 4" key="1">
    <citation type="submission" date="2023-06" db="EMBL/GenBank/DDBJ databases">
        <title>Parasedimentitalea psychrophila sp. nov., a psychrophilic bacterium isolated from deep-sea sediment.</title>
        <authorList>
            <person name="Li A."/>
        </authorList>
    </citation>
    <scope>NUCLEOTIDE SEQUENCE [LARGE SCALE GENOMIC DNA]</scope>
    <source>
        <strain evidence="3 4">QS115</strain>
    </source>
</reference>
<proteinExistence type="predicted"/>
<protein>
    <submittedName>
        <fullName evidence="3">Porin family protein</fullName>
    </submittedName>
</protein>